<dbReference type="GO" id="GO:0016491">
    <property type="term" value="F:oxidoreductase activity"/>
    <property type="evidence" value="ECO:0007669"/>
    <property type="project" value="UniProtKB-KW"/>
</dbReference>
<evidence type="ECO:0000256" key="2">
    <source>
        <dbReference type="ARBA" id="ARBA00023002"/>
    </source>
</evidence>
<dbReference type="Proteomes" id="UP000054683">
    <property type="component" value="Unassembled WGS sequence"/>
</dbReference>
<reference evidence="5 6" key="1">
    <citation type="submission" date="2016-01" db="EMBL/GenBank/DDBJ databases">
        <authorList>
            <person name="Oliw E.H."/>
        </authorList>
    </citation>
    <scope>NUCLEOTIDE SEQUENCE [LARGE SCALE GENOMIC DNA]</scope>
    <source>
        <strain evidence="5">LMG 27134</strain>
    </source>
</reference>
<dbReference type="SUPFAM" id="SSF51735">
    <property type="entry name" value="NAD(P)-binding Rossmann-fold domains"/>
    <property type="match status" value="1"/>
</dbReference>
<sequence length="314" mass="33570">MTKTWLITGSANGLGRSIAEAVLDNGDRLVATARRADLLADLQEKYGDKIAVATLDVTNGAAAQAAVKVAVDTFGGLDVLVNNAGFGSVAPFEQMQEDDFKAQMDTNFYGVVNLTRAALPIMRKQRSGYVINISSGAGRLGAPGMSAYHAAKFAVGGFTESVAKEVAGFGVKIVAVEPGSMPTNWATLASKSAPKLMPEYEPSVGHLLAMTQRLAGNEIGDLTKYAKVIFDLSRMDALPNHLILGSDALFAVRMVEAARDKAASQWEHITTSTDRDGADLSFLENLSLHEKGLAQRVGVQITRVRPLSAYRKRR</sequence>
<gene>
    <name evidence="5" type="ORF">AWB69_05122</name>
</gene>
<dbReference type="PANTHER" id="PTHR43976:SF16">
    <property type="entry name" value="SHORT-CHAIN DEHYDROGENASE_REDUCTASE FAMILY PROTEIN"/>
    <property type="match status" value="1"/>
</dbReference>
<evidence type="ECO:0000313" key="5">
    <source>
        <dbReference type="EMBL" id="SAL50510.1"/>
    </source>
</evidence>
<evidence type="ECO:0000313" key="6">
    <source>
        <dbReference type="Proteomes" id="UP000054683"/>
    </source>
</evidence>
<dbReference type="InterPro" id="IPR051911">
    <property type="entry name" value="SDR_oxidoreductase"/>
</dbReference>
<dbReference type="PRINTS" id="PR00080">
    <property type="entry name" value="SDRFAMILY"/>
</dbReference>
<dbReference type="SMART" id="SM00822">
    <property type="entry name" value="PKS_KR"/>
    <property type="match status" value="1"/>
</dbReference>
<keyword evidence="2" id="KW-0560">Oxidoreductase</keyword>
<dbReference type="Pfam" id="PF00106">
    <property type="entry name" value="adh_short"/>
    <property type="match status" value="1"/>
</dbReference>
<proteinExistence type="inferred from homology"/>
<dbReference type="OrthoDB" id="9789083at2"/>
<name>A0A158I3B2_9BURK</name>
<dbReference type="InterPro" id="IPR057326">
    <property type="entry name" value="KR_dom"/>
</dbReference>
<dbReference type="PRINTS" id="PR00081">
    <property type="entry name" value="GDHRDH"/>
</dbReference>
<dbReference type="InterPro" id="IPR002347">
    <property type="entry name" value="SDR_fam"/>
</dbReference>
<evidence type="ECO:0000259" key="4">
    <source>
        <dbReference type="SMART" id="SM00822"/>
    </source>
</evidence>
<feature type="domain" description="Ketoreductase" evidence="4">
    <location>
        <begin position="3"/>
        <end position="185"/>
    </location>
</feature>
<accession>A0A158I3B2</accession>
<dbReference type="Gene3D" id="3.40.50.720">
    <property type="entry name" value="NAD(P)-binding Rossmann-like Domain"/>
    <property type="match status" value="1"/>
</dbReference>
<organism evidence="5 6">
    <name type="scientific">Caballeronia udeis</name>
    <dbReference type="NCBI Taxonomy" id="1232866"/>
    <lineage>
        <taxon>Bacteria</taxon>
        <taxon>Pseudomonadati</taxon>
        <taxon>Pseudomonadota</taxon>
        <taxon>Betaproteobacteria</taxon>
        <taxon>Burkholderiales</taxon>
        <taxon>Burkholderiaceae</taxon>
        <taxon>Caballeronia</taxon>
    </lineage>
</organism>
<protein>
    <submittedName>
        <fullName evidence="5">Short-chain dehydrogenase/reductase SDR</fullName>
    </submittedName>
</protein>
<dbReference type="CDD" id="cd05374">
    <property type="entry name" value="17beta-HSD-like_SDR_c"/>
    <property type="match status" value="1"/>
</dbReference>
<comment type="similarity">
    <text evidence="1 3">Belongs to the short-chain dehydrogenases/reductases (SDR) family.</text>
</comment>
<dbReference type="AlphaFoldDB" id="A0A158I3B2"/>
<dbReference type="EMBL" id="FCOK02000039">
    <property type="protein sequence ID" value="SAL50510.1"/>
    <property type="molecule type" value="Genomic_DNA"/>
</dbReference>
<dbReference type="RefSeq" id="WP_063977895.1">
    <property type="nucleotide sequence ID" value="NZ_FCOK02000039.1"/>
</dbReference>
<dbReference type="PANTHER" id="PTHR43976">
    <property type="entry name" value="SHORT CHAIN DEHYDROGENASE"/>
    <property type="match status" value="1"/>
</dbReference>
<evidence type="ECO:0000256" key="3">
    <source>
        <dbReference type="RuleBase" id="RU000363"/>
    </source>
</evidence>
<evidence type="ECO:0000256" key="1">
    <source>
        <dbReference type="ARBA" id="ARBA00006484"/>
    </source>
</evidence>
<dbReference type="InterPro" id="IPR036291">
    <property type="entry name" value="NAD(P)-bd_dom_sf"/>
</dbReference>